<proteinExistence type="predicted"/>
<evidence type="ECO:0000313" key="2">
    <source>
        <dbReference type="Proteomes" id="UP000198393"/>
    </source>
</evidence>
<dbReference type="AlphaFoldDB" id="A0A239IQS2"/>
<dbReference type="RefSeq" id="WP_089356518.1">
    <property type="nucleotide sequence ID" value="NZ_FZPD01000003.1"/>
</dbReference>
<organism evidence="1 2">
    <name type="scientific">Ekhidna lutea</name>
    <dbReference type="NCBI Taxonomy" id="447679"/>
    <lineage>
        <taxon>Bacteria</taxon>
        <taxon>Pseudomonadati</taxon>
        <taxon>Bacteroidota</taxon>
        <taxon>Cytophagia</taxon>
        <taxon>Cytophagales</taxon>
        <taxon>Reichenbachiellaceae</taxon>
        <taxon>Ekhidna</taxon>
    </lineage>
</organism>
<keyword evidence="2" id="KW-1185">Reference proteome</keyword>
<gene>
    <name evidence="1" type="ORF">SAMN05421640_1778</name>
</gene>
<protein>
    <submittedName>
        <fullName evidence="1">Uncharacterized protein</fullName>
    </submittedName>
</protein>
<dbReference type="SUPFAM" id="SSF82185">
    <property type="entry name" value="Histone H3 K4-specific methyltransferase SET7/9 N-terminal domain"/>
    <property type="match status" value="1"/>
</dbReference>
<reference evidence="1 2" key="1">
    <citation type="submission" date="2017-06" db="EMBL/GenBank/DDBJ databases">
        <authorList>
            <person name="Kim H.J."/>
            <person name="Triplett B.A."/>
        </authorList>
    </citation>
    <scope>NUCLEOTIDE SEQUENCE [LARGE SCALE GENOMIC DNA]</scope>
    <source>
        <strain evidence="1 2">DSM 19307</strain>
    </source>
</reference>
<accession>A0A239IQS2</accession>
<dbReference type="OrthoDB" id="9834888at2"/>
<name>A0A239IQS2_EKHLU</name>
<dbReference type="EMBL" id="FZPD01000003">
    <property type="protein sequence ID" value="SNS95907.1"/>
    <property type="molecule type" value="Genomic_DNA"/>
</dbReference>
<sequence length="187" mass="22396">MKNLLILVSASLLWACGSEIKKENRHLVEAIDYRVKHIDQNHRVSIIEDDFVEADSAYKVRGYFNEGRLMKLVGIIKTPHFERDDYFYFENEKPIFSGHMMNFKDDRLAEEFKYYYQDGTIVESLFWKDHYTPGKRFPHETFKEFDPNMDSLMNEEKDRMAFFLSKLEEEGFELKHINENLEANSNR</sequence>
<evidence type="ECO:0000313" key="1">
    <source>
        <dbReference type="EMBL" id="SNS95907.1"/>
    </source>
</evidence>
<dbReference type="Proteomes" id="UP000198393">
    <property type="component" value="Unassembled WGS sequence"/>
</dbReference>